<keyword evidence="2" id="KW-1185">Reference proteome</keyword>
<organism evidence="1 2">
    <name type="scientific">Populus trichocarpa</name>
    <name type="common">Western balsam poplar</name>
    <name type="synonym">Populus balsamifera subsp. trichocarpa</name>
    <dbReference type="NCBI Taxonomy" id="3694"/>
    <lineage>
        <taxon>Eukaryota</taxon>
        <taxon>Viridiplantae</taxon>
        <taxon>Streptophyta</taxon>
        <taxon>Embryophyta</taxon>
        <taxon>Tracheophyta</taxon>
        <taxon>Spermatophyta</taxon>
        <taxon>Magnoliopsida</taxon>
        <taxon>eudicotyledons</taxon>
        <taxon>Gunneridae</taxon>
        <taxon>Pentapetalae</taxon>
        <taxon>rosids</taxon>
        <taxon>fabids</taxon>
        <taxon>Malpighiales</taxon>
        <taxon>Salicaceae</taxon>
        <taxon>Saliceae</taxon>
        <taxon>Populus</taxon>
    </lineage>
</organism>
<proteinExistence type="predicted"/>
<reference evidence="1 2" key="1">
    <citation type="journal article" date="2006" name="Science">
        <title>The genome of black cottonwood, Populus trichocarpa (Torr. &amp; Gray).</title>
        <authorList>
            <person name="Tuskan G.A."/>
            <person name="Difazio S."/>
            <person name="Jansson S."/>
            <person name="Bohlmann J."/>
            <person name="Grigoriev I."/>
            <person name="Hellsten U."/>
            <person name="Putnam N."/>
            <person name="Ralph S."/>
            <person name="Rombauts S."/>
            <person name="Salamov A."/>
            <person name="Schein J."/>
            <person name="Sterck L."/>
            <person name="Aerts A."/>
            <person name="Bhalerao R.R."/>
            <person name="Bhalerao R.P."/>
            <person name="Blaudez D."/>
            <person name="Boerjan W."/>
            <person name="Brun A."/>
            <person name="Brunner A."/>
            <person name="Busov V."/>
            <person name="Campbell M."/>
            <person name="Carlson J."/>
            <person name="Chalot M."/>
            <person name="Chapman J."/>
            <person name="Chen G.L."/>
            <person name="Cooper D."/>
            <person name="Coutinho P.M."/>
            <person name="Couturier J."/>
            <person name="Covert S."/>
            <person name="Cronk Q."/>
            <person name="Cunningham R."/>
            <person name="Davis J."/>
            <person name="Degroeve S."/>
            <person name="Dejardin A."/>
            <person name="Depamphilis C."/>
            <person name="Detter J."/>
            <person name="Dirks B."/>
            <person name="Dubchak I."/>
            <person name="Duplessis S."/>
            <person name="Ehlting J."/>
            <person name="Ellis B."/>
            <person name="Gendler K."/>
            <person name="Goodstein D."/>
            <person name="Gribskov M."/>
            <person name="Grimwood J."/>
            <person name="Groover A."/>
            <person name="Gunter L."/>
            <person name="Hamberger B."/>
            <person name="Heinze B."/>
            <person name="Helariutta Y."/>
            <person name="Henrissat B."/>
            <person name="Holligan D."/>
            <person name="Holt R."/>
            <person name="Huang W."/>
            <person name="Islam-Faridi N."/>
            <person name="Jones S."/>
            <person name="Jones-Rhoades M."/>
            <person name="Jorgensen R."/>
            <person name="Joshi C."/>
            <person name="Kangasjarvi J."/>
            <person name="Karlsson J."/>
            <person name="Kelleher C."/>
            <person name="Kirkpatrick R."/>
            <person name="Kirst M."/>
            <person name="Kohler A."/>
            <person name="Kalluri U."/>
            <person name="Larimer F."/>
            <person name="Leebens-Mack J."/>
            <person name="Leple J.C."/>
            <person name="Locascio P."/>
            <person name="Lou Y."/>
            <person name="Lucas S."/>
            <person name="Martin F."/>
            <person name="Montanini B."/>
            <person name="Napoli C."/>
            <person name="Nelson D.R."/>
            <person name="Nelson C."/>
            <person name="Nieminen K."/>
            <person name="Nilsson O."/>
            <person name="Pereda V."/>
            <person name="Peter G."/>
            <person name="Philippe R."/>
            <person name="Pilate G."/>
            <person name="Poliakov A."/>
            <person name="Razumovskaya J."/>
            <person name="Richardson P."/>
            <person name="Rinaldi C."/>
            <person name="Ritland K."/>
            <person name="Rouze P."/>
            <person name="Ryaboy D."/>
            <person name="Schmutz J."/>
            <person name="Schrader J."/>
            <person name="Segerman B."/>
            <person name="Shin H."/>
            <person name="Siddiqui A."/>
            <person name="Sterky F."/>
            <person name="Terry A."/>
            <person name="Tsai C.J."/>
            <person name="Uberbacher E."/>
            <person name="Unneberg P."/>
            <person name="Vahala J."/>
            <person name="Wall K."/>
            <person name="Wessler S."/>
            <person name="Yang G."/>
            <person name="Yin T."/>
            <person name="Douglas C."/>
            <person name="Marra M."/>
            <person name="Sandberg G."/>
            <person name="Van de Peer Y."/>
            <person name="Rokhsar D."/>
        </authorList>
    </citation>
    <scope>NUCLEOTIDE SEQUENCE [LARGE SCALE GENOMIC DNA]</scope>
    <source>
        <strain evidence="2">cv. Nisqually</strain>
    </source>
</reference>
<name>A0A2K1X644_POPTR</name>
<dbReference type="AlphaFoldDB" id="A0A2K1X644"/>
<sequence length="456" mass="53290">MKPNFEDQTPILDPSGNTIQDVVSTLILTISLYFVGDSSHLKDKNIELLSNLRCKKLSDFQWYKNTFLTRVMLREDSNQPFWKEKFLAGLPILLGEKVRNKIKDTFTTKTIPYDQLTYDELVSFTQKEGLKICQDLKLQKHLKWEIRCTSGTCSQPKKYSNHKPPYKQSAHKYRQQFYPKPDQPYYKKLYKFIKPHKPFQSKPKPKFDLKNITCYKCNQKEHTARFCKVNTKLHELQIDEDTINQIQNLYIEATYTNHSPSDTSEEEFQIDEIVTTNVTSDSSTDSKQINLLTQDQEFILEAIKRLDDPHLQKTYLDRLLKDFHQPEHPPYNPPNRSLLPFTSINTYDLKKILNKKKSKTTKDSAILQHLLSKIKSQFDTESEPEDQTIESHALPHTLTNIEHIPDDFLNVLTQIFSKKYLIKITLIFSEDFKLDTIALFDTGADLNCIKEGVVPK</sequence>
<gene>
    <name evidence="1" type="ORF">POPTR_017G104400</name>
</gene>
<evidence type="ECO:0008006" key="3">
    <source>
        <dbReference type="Google" id="ProtNLM"/>
    </source>
</evidence>
<dbReference type="Pfam" id="PF22909">
    <property type="entry name" value="Caulimovir_coat_dom"/>
    <property type="match status" value="1"/>
</dbReference>
<dbReference type="PANTHER" id="PTHR33054:SF9">
    <property type="entry name" value="CCHC-TYPE DOMAIN-CONTAINING PROTEIN"/>
    <property type="match status" value="1"/>
</dbReference>
<dbReference type="Proteomes" id="UP000006729">
    <property type="component" value="Chromosome 17"/>
</dbReference>
<dbReference type="PANTHER" id="PTHR33054">
    <property type="entry name" value="CCHC-TYPE DOMAIN-CONTAINING PROTEIN"/>
    <property type="match status" value="1"/>
</dbReference>
<dbReference type="InParanoid" id="A0A2K1X644"/>
<evidence type="ECO:0000313" key="1">
    <source>
        <dbReference type="EMBL" id="PNS96229.1"/>
    </source>
</evidence>
<protein>
    <recommendedName>
        <fullName evidence="3">CCHC-type domain-containing protein</fullName>
    </recommendedName>
</protein>
<dbReference type="EMBL" id="CM009306">
    <property type="protein sequence ID" value="PNS96229.1"/>
    <property type="molecule type" value="Genomic_DNA"/>
</dbReference>
<accession>A0A2K1X644</accession>
<evidence type="ECO:0000313" key="2">
    <source>
        <dbReference type="Proteomes" id="UP000006729"/>
    </source>
</evidence>